<protein>
    <recommendedName>
        <fullName evidence="2">SAP domain-containing protein</fullName>
    </recommendedName>
</protein>
<dbReference type="SUPFAM" id="SSF68906">
    <property type="entry name" value="SAP domain"/>
    <property type="match status" value="1"/>
</dbReference>
<dbReference type="AlphaFoldDB" id="A0A6C0JJ77"/>
<dbReference type="PROSITE" id="PS50800">
    <property type="entry name" value="SAP"/>
    <property type="match status" value="1"/>
</dbReference>
<sequence>MTLSPALAGGRRRTRRHGKVHAGLKAKTLKRMLKAKGKKTTGKKSTLLKRLKE</sequence>
<accession>A0A6C0JJ77</accession>
<organism evidence="3">
    <name type="scientific">viral metagenome</name>
    <dbReference type="NCBI Taxonomy" id="1070528"/>
    <lineage>
        <taxon>unclassified sequences</taxon>
        <taxon>metagenomes</taxon>
        <taxon>organismal metagenomes</taxon>
    </lineage>
</organism>
<name>A0A6C0JJ77_9ZZZZ</name>
<feature type="compositionally biased region" description="Basic residues" evidence="1">
    <location>
        <begin position="10"/>
        <end position="53"/>
    </location>
</feature>
<evidence type="ECO:0000256" key="1">
    <source>
        <dbReference type="SAM" id="MobiDB-lite"/>
    </source>
</evidence>
<evidence type="ECO:0000313" key="3">
    <source>
        <dbReference type="EMBL" id="QHU04497.1"/>
    </source>
</evidence>
<feature type="domain" description="SAP" evidence="2">
    <location>
        <begin position="21"/>
        <end position="53"/>
    </location>
</feature>
<dbReference type="InterPro" id="IPR036361">
    <property type="entry name" value="SAP_dom_sf"/>
</dbReference>
<feature type="region of interest" description="Disordered" evidence="1">
    <location>
        <begin position="1"/>
        <end position="53"/>
    </location>
</feature>
<dbReference type="EMBL" id="MN740401">
    <property type="protein sequence ID" value="QHU04497.1"/>
    <property type="molecule type" value="Genomic_DNA"/>
</dbReference>
<proteinExistence type="predicted"/>
<reference evidence="3" key="1">
    <citation type="journal article" date="2020" name="Nature">
        <title>Giant virus diversity and host interactions through global metagenomics.</title>
        <authorList>
            <person name="Schulz F."/>
            <person name="Roux S."/>
            <person name="Paez-Espino D."/>
            <person name="Jungbluth S."/>
            <person name="Walsh D.A."/>
            <person name="Denef V.J."/>
            <person name="McMahon K.D."/>
            <person name="Konstantinidis K.T."/>
            <person name="Eloe-Fadrosh E.A."/>
            <person name="Kyrpides N.C."/>
            <person name="Woyke T."/>
        </authorList>
    </citation>
    <scope>NUCLEOTIDE SEQUENCE</scope>
    <source>
        <strain evidence="3">GVMAG-M-3300027708-51</strain>
    </source>
</reference>
<evidence type="ECO:0000259" key="2">
    <source>
        <dbReference type="PROSITE" id="PS50800"/>
    </source>
</evidence>
<dbReference type="InterPro" id="IPR003034">
    <property type="entry name" value="SAP_dom"/>
</dbReference>